<accession>A0AAV9HRV2</accession>
<protein>
    <submittedName>
        <fullName evidence="2">Uncharacterized protein</fullName>
    </submittedName>
</protein>
<feature type="compositionally biased region" description="Basic residues" evidence="1">
    <location>
        <begin position="252"/>
        <end position="274"/>
    </location>
</feature>
<gene>
    <name evidence="2" type="ORF">QBC42DRAFT_296872</name>
</gene>
<feature type="compositionally biased region" description="Polar residues" evidence="1">
    <location>
        <begin position="14"/>
        <end position="24"/>
    </location>
</feature>
<comment type="caution">
    <text evidence="2">The sequence shown here is derived from an EMBL/GenBank/DDBJ whole genome shotgun (WGS) entry which is preliminary data.</text>
</comment>
<sequence>MATFSSIEYFGISSTRDAPTTSMPTARRRHGGSICSTTSSISLQSGPIPHNTLLSSPPAAPCQTWSPSRSPTSLADLEPEDMTWNLETYTMTRSVGPQPPDGPIPMDRFASTIERHEQLALALQRGARKEPTYVPHPPHQYTQPTLISNNVSIHRYLTDSDQTHEYLAYMLEQNALAQKQQQQQQQQQQQEEQQQQGNNNKTVTNSHDSSISLDGDVLSAAASDGDDEDQHINQGIMAETRLKTLVAEMKEQHKRVGRSRVYKSLKVRSSKPRK</sequence>
<proteinExistence type="predicted"/>
<evidence type="ECO:0000313" key="2">
    <source>
        <dbReference type="EMBL" id="KAK4462343.1"/>
    </source>
</evidence>
<feature type="compositionally biased region" description="Polar residues" evidence="1">
    <location>
        <begin position="197"/>
        <end position="212"/>
    </location>
</feature>
<dbReference type="EMBL" id="MU864973">
    <property type="protein sequence ID" value="KAK4462343.1"/>
    <property type="molecule type" value="Genomic_DNA"/>
</dbReference>
<evidence type="ECO:0000256" key="1">
    <source>
        <dbReference type="SAM" id="MobiDB-lite"/>
    </source>
</evidence>
<feature type="region of interest" description="Disordered" evidence="1">
    <location>
        <begin position="180"/>
        <end position="212"/>
    </location>
</feature>
<dbReference type="Proteomes" id="UP001321749">
    <property type="component" value="Unassembled WGS sequence"/>
</dbReference>
<name>A0AAV9HRV2_9PEZI</name>
<feature type="compositionally biased region" description="Low complexity" evidence="1">
    <location>
        <begin position="32"/>
        <end position="42"/>
    </location>
</feature>
<feature type="compositionally biased region" description="Polar residues" evidence="1">
    <location>
        <begin position="63"/>
        <end position="73"/>
    </location>
</feature>
<feature type="region of interest" description="Disordered" evidence="1">
    <location>
        <begin position="14"/>
        <end position="76"/>
    </location>
</feature>
<dbReference type="AlphaFoldDB" id="A0AAV9HRV2"/>
<evidence type="ECO:0000313" key="3">
    <source>
        <dbReference type="Proteomes" id="UP001321749"/>
    </source>
</evidence>
<reference evidence="2" key="1">
    <citation type="journal article" date="2023" name="Mol. Phylogenet. Evol.">
        <title>Genome-scale phylogeny and comparative genomics of the fungal order Sordariales.</title>
        <authorList>
            <person name="Hensen N."/>
            <person name="Bonometti L."/>
            <person name="Westerberg I."/>
            <person name="Brannstrom I.O."/>
            <person name="Guillou S."/>
            <person name="Cros-Aarteil S."/>
            <person name="Calhoun S."/>
            <person name="Haridas S."/>
            <person name="Kuo A."/>
            <person name="Mondo S."/>
            <person name="Pangilinan J."/>
            <person name="Riley R."/>
            <person name="LaButti K."/>
            <person name="Andreopoulos B."/>
            <person name="Lipzen A."/>
            <person name="Chen C."/>
            <person name="Yan M."/>
            <person name="Daum C."/>
            <person name="Ng V."/>
            <person name="Clum A."/>
            <person name="Steindorff A."/>
            <person name="Ohm R.A."/>
            <person name="Martin F."/>
            <person name="Silar P."/>
            <person name="Natvig D.O."/>
            <person name="Lalanne C."/>
            <person name="Gautier V."/>
            <person name="Ament-Velasquez S.L."/>
            <person name="Kruys A."/>
            <person name="Hutchinson M.I."/>
            <person name="Powell A.J."/>
            <person name="Barry K."/>
            <person name="Miller A.N."/>
            <person name="Grigoriev I.V."/>
            <person name="Debuchy R."/>
            <person name="Gladieux P."/>
            <person name="Hiltunen Thoren M."/>
            <person name="Johannesson H."/>
        </authorList>
    </citation>
    <scope>NUCLEOTIDE SEQUENCE</scope>
    <source>
        <strain evidence="2">PSN324</strain>
    </source>
</reference>
<reference evidence="2" key="2">
    <citation type="submission" date="2023-06" db="EMBL/GenBank/DDBJ databases">
        <authorList>
            <consortium name="Lawrence Berkeley National Laboratory"/>
            <person name="Mondo S.J."/>
            <person name="Hensen N."/>
            <person name="Bonometti L."/>
            <person name="Westerberg I."/>
            <person name="Brannstrom I.O."/>
            <person name="Guillou S."/>
            <person name="Cros-Aarteil S."/>
            <person name="Calhoun S."/>
            <person name="Haridas S."/>
            <person name="Kuo A."/>
            <person name="Pangilinan J."/>
            <person name="Riley R."/>
            <person name="Labutti K."/>
            <person name="Andreopoulos B."/>
            <person name="Lipzen A."/>
            <person name="Chen C."/>
            <person name="Yanf M."/>
            <person name="Daum C."/>
            <person name="Ng V."/>
            <person name="Clum A."/>
            <person name="Steindorff A."/>
            <person name="Ohm R."/>
            <person name="Martin F."/>
            <person name="Silar P."/>
            <person name="Natvig D."/>
            <person name="Lalanne C."/>
            <person name="Gautier V."/>
            <person name="Ament-Velasquez S.L."/>
            <person name="Kruys A."/>
            <person name="Hutchinson M.I."/>
            <person name="Powell A.J."/>
            <person name="Barry K."/>
            <person name="Miller A.N."/>
            <person name="Grigoriev I.V."/>
            <person name="Debuchy R."/>
            <person name="Gladieux P."/>
            <person name="Thoren M.H."/>
            <person name="Johannesson H."/>
        </authorList>
    </citation>
    <scope>NUCLEOTIDE SEQUENCE</scope>
    <source>
        <strain evidence="2">PSN324</strain>
    </source>
</reference>
<organism evidence="2 3">
    <name type="scientific">Cladorrhinum samala</name>
    <dbReference type="NCBI Taxonomy" id="585594"/>
    <lineage>
        <taxon>Eukaryota</taxon>
        <taxon>Fungi</taxon>
        <taxon>Dikarya</taxon>
        <taxon>Ascomycota</taxon>
        <taxon>Pezizomycotina</taxon>
        <taxon>Sordariomycetes</taxon>
        <taxon>Sordariomycetidae</taxon>
        <taxon>Sordariales</taxon>
        <taxon>Podosporaceae</taxon>
        <taxon>Cladorrhinum</taxon>
    </lineage>
</organism>
<keyword evidence="3" id="KW-1185">Reference proteome</keyword>
<feature type="region of interest" description="Disordered" evidence="1">
    <location>
        <begin position="250"/>
        <end position="274"/>
    </location>
</feature>
<feature type="compositionally biased region" description="Low complexity" evidence="1">
    <location>
        <begin position="180"/>
        <end position="196"/>
    </location>
</feature>